<feature type="repeat" description="WD" evidence="3">
    <location>
        <begin position="596"/>
        <end position="635"/>
    </location>
</feature>
<evidence type="ECO:0000313" key="4">
    <source>
        <dbReference type="EMBL" id="PWI65485.1"/>
    </source>
</evidence>
<dbReference type="PANTHER" id="PTHR19848:SF8">
    <property type="entry name" value="F-BOX AND WD REPEAT DOMAIN CONTAINING 7"/>
    <property type="match status" value="1"/>
</dbReference>
<dbReference type="InterPro" id="IPR020472">
    <property type="entry name" value="WD40_PAC1"/>
</dbReference>
<proteinExistence type="predicted"/>
<dbReference type="AlphaFoldDB" id="A0A2U3DTA6"/>
<dbReference type="PROSITE" id="PS00678">
    <property type="entry name" value="WD_REPEATS_1"/>
    <property type="match status" value="3"/>
</dbReference>
<feature type="repeat" description="WD" evidence="3">
    <location>
        <begin position="426"/>
        <end position="467"/>
    </location>
</feature>
<reference evidence="4 5" key="1">
    <citation type="journal article" date="2016" name="Front. Microbiol.">
        <title>Genome and transcriptome sequences reveal the specific parasitism of the nematophagous Purpureocillium lilacinum 36-1.</title>
        <authorList>
            <person name="Xie J."/>
            <person name="Li S."/>
            <person name="Mo C."/>
            <person name="Xiao X."/>
            <person name="Peng D."/>
            <person name="Wang G."/>
            <person name="Xiao Y."/>
        </authorList>
    </citation>
    <scope>NUCLEOTIDE SEQUENCE [LARGE SCALE GENOMIC DNA]</scope>
    <source>
        <strain evidence="4 5">36-1</strain>
    </source>
</reference>
<feature type="repeat" description="WD" evidence="3">
    <location>
        <begin position="84"/>
        <end position="118"/>
    </location>
</feature>
<feature type="repeat" description="WD" evidence="3">
    <location>
        <begin position="208"/>
        <end position="240"/>
    </location>
</feature>
<dbReference type="EMBL" id="LCWV01000033">
    <property type="protein sequence ID" value="PWI65485.1"/>
    <property type="molecule type" value="Genomic_DNA"/>
</dbReference>
<feature type="repeat" description="WD" evidence="3">
    <location>
        <begin position="125"/>
        <end position="166"/>
    </location>
</feature>
<dbReference type="PROSITE" id="PS50082">
    <property type="entry name" value="WD_REPEATS_2"/>
    <property type="match status" value="7"/>
</dbReference>
<keyword evidence="2" id="KW-0677">Repeat</keyword>
<evidence type="ECO:0000256" key="1">
    <source>
        <dbReference type="ARBA" id="ARBA00022574"/>
    </source>
</evidence>
<evidence type="ECO:0000313" key="5">
    <source>
        <dbReference type="Proteomes" id="UP000245956"/>
    </source>
</evidence>
<organism evidence="4 5">
    <name type="scientific">Purpureocillium lilacinum</name>
    <name type="common">Paecilomyces lilacinus</name>
    <dbReference type="NCBI Taxonomy" id="33203"/>
    <lineage>
        <taxon>Eukaryota</taxon>
        <taxon>Fungi</taxon>
        <taxon>Dikarya</taxon>
        <taxon>Ascomycota</taxon>
        <taxon>Pezizomycotina</taxon>
        <taxon>Sordariomycetes</taxon>
        <taxon>Hypocreomycetidae</taxon>
        <taxon>Hypocreales</taxon>
        <taxon>Ophiocordycipitaceae</taxon>
        <taxon>Purpureocillium</taxon>
    </lineage>
</organism>
<sequence>MDLSLTHGANEVPSEQLHALSIDDGDRWASQYGGGLPEGRIQSSDRIVDMAVSPDGQNFAVACGPFARVYDITTGEEQCALRHSHNQAMSVLTVRFSPDNKNLATGSKDGVIRVWNLKEIHISIALTHKGHVQAIDFLDNNTLVSGSSRDDMVRVWNISSGINTHALDANGPVTAVTTSLNGAYVAAGCEDGSVCLWHAASDIPAARQRKHTGKVTSVALSADGNALISGGQDQSIWHWNSGTLGEGDNLITTSGNRVATLDGPHDHALSVVMMPDGEHVVAGASDGSVWLCCIRGAKRLISKHNMPAIAVAMSSEASLDSTVLASASEDEWTIQAYPCPHDHLVGVDHGSLCTFEHAPARILRGHTHAALAVHQVHSFPHESTVCCVVFSHDGNKLATGCNGRVHVFDVKTGRELYMLEHQNVKRTTADNHVRTVSFGMGDGYLATGAQDGVIRLWGTDTRTVLKSFEVQGEVLSLEFSSDGRIMASCDSDNTVRLWNIATGKATATLHLDEGPMAVAISPDGEKLAVGCSDWSVHVRGVRSGSFGAPFRTLGCHGDIVYSVTWSSNGLISASLDRTMKRWRLSDLSTVECVGHFKGHQDIVLSAVEDNTLVLSGSKDRSVGLWDPVTGKQMLLVPAHNNSVISVASSCQPGYFATGSADGARLWFYHV</sequence>
<dbReference type="CDD" id="cd00200">
    <property type="entry name" value="WD40"/>
    <property type="match status" value="1"/>
</dbReference>
<evidence type="ECO:0000256" key="2">
    <source>
        <dbReference type="ARBA" id="ARBA00022737"/>
    </source>
</evidence>
<protein>
    <submittedName>
        <fullName evidence="4">Uncharacterized protein</fullName>
    </submittedName>
</protein>
<comment type="caution">
    <text evidence="4">The sequence shown here is derived from an EMBL/GenBank/DDBJ whole genome shotgun (WGS) entry which is preliminary data.</text>
</comment>
<gene>
    <name evidence="4" type="ORF">PCL_07086</name>
</gene>
<dbReference type="Pfam" id="PF00400">
    <property type="entry name" value="WD40"/>
    <property type="match status" value="12"/>
</dbReference>
<dbReference type="SMART" id="SM00320">
    <property type="entry name" value="WD40"/>
    <property type="match status" value="13"/>
</dbReference>
<keyword evidence="1 3" id="KW-0853">WD repeat</keyword>
<accession>A0A2U3DTA6</accession>
<name>A0A2U3DTA6_PURLI</name>
<dbReference type="PROSITE" id="PS50294">
    <property type="entry name" value="WD_REPEATS_REGION"/>
    <property type="match status" value="4"/>
</dbReference>
<dbReference type="PRINTS" id="PR00320">
    <property type="entry name" value="GPROTEINBRPT"/>
</dbReference>
<evidence type="ECO:0000256" key="3">
    <source>
        <dbReference type="PROSITE-ProRule" id="PRU00221"/>
    </source>
</evidence>
<dbReference type="SUPFAM" id="SSF50978">
    <property type="entry name" value="WD40 repeat-like"/>
    <property type="match status" value="2"/>
</dbReference>
<feature type="repeat" description="WD" evidence="3">
    <location>
        <begin position="553"/>
        <end position="592"/>
    </location>
</feature>
<dbReference type="InterPro" id="IPR036322">
    <property type="entry name" value="WD40_repeat_dom_sf"/>
</dbReference>
<dbReference type="InterPro" id="IPR015943">
    <property type="entry name" value="WD40/YVTN_repeat-like_dom_sf"/>
</dbReference>
<feature type="repeat" description="WD" evidence="3">
    <location>
        <begin position="474"/>
        <end position="508"/>
    </location>
</feature>
<dbReference type="InterPro" id="IPR019775">
    <property type="entry name" value="WD40_repeat_CS"/>
</dbReference>
<dbReference type="InterPro" id="IPR001680">
    <property type="entry name" value="WD40_rpt"/>
</dbReference>
<dbReference type="Gene3D" id="2.130.10.10">
    <property type="entry name" value="YVTN repeat-like/Quinoprotein amine dehydrogenase"/>
    <property type="match status" value="2"/>
</dbReference>
<dbReference type="Proteomes" id="UP000245956">
    <property type="component" value="Unassembled WGS sequence"/>
</dbReference>
<dbReference type="PANTHER" id="PTHR19848">
    <property type="entry name" value="WD40 REPEAT PROTEIN"/>
    <property type="match status" value="1"/>
</dbReference>